<sequence length="471" mass="50541">MDFRIFKQNQFRILKNLSIALEKYCGKRSPRPGDEPASRELSRRPQEAGAGSPRARRWEGSGLWSGARGRCGSLPGPGAARALPSVRLKAKAKGRRAGTARCRARLRGCLCGAAGPYQSAAPARPGPDPPSPAPGGGGAERRPARRPMARLLLALLLLGALRAAASGGGVSAERPGGACGKPKDIENAVLEDNGSMRLRYSCVKDYKRKAGTSSLIVCEKKKTNKYEWSNSNLRCIRDPSKPFPESEHTTEDTRKESKALTPSGQPAPPKTSATPAVVSGDPYGSKTTSPPDLNTATTLLRRTTKPSSDGPTTMETPRRIGGGVSGTDPKNVMQHKRTTTQDSHPESSKPSFSTLSTEVSSPTATPSRNTPENTTWLSKMDIPHGQAGSVQLQAVLLPVVFIMLSFVIAGLWCFYRKHGCFQRQRVVEEIPMAEISEERSKMISADTDLEDAGPSEERTPVQLSDCATSNG</sequence>
<feature type="compositionally biased region" description="Basic and acidic residues" evidence="2">
    <location>
        <begin position="235"/>
        <end position="258"/>
    </location>
</feature>
<dbReference type="AlphaFoldDB" id="A0AA97JUY7"/>
<keyword evidence="1" id="KW-1015">Disulfide bond</keyword>
<dbReference type="PANTHER" id="PTHR15060:SF0">
    <property type="entry name" value="INTERLEUKIN-15 RECEPTOR SUBUNIT ALPHA"/>
    <property type="match status" value="1"/>
</dbReference>
<dbReference type="SUPFAM" id="SSF57535">
    <property type="entry name" value="Complement control module/SCR domain"/>
    <property type="match status" value="1"/>
</dbReference>
<evidence type="ECO:0000256" key="2">
    <source>
        <dbReference type="SAM" id="MobiDB-lite"/>
    </source>
</evidence>
<feature type="compositionally biased region" description="Pro residues" evidence="2">
    <location>
        <begin position="124"/>
        <end position="133"/>
    </location>
</feature>
<dbReference type="PANTHER" id="PTHR15060">
    <property type="entry name" value="INTERLEUKIN-15 RECEPTOR SUBUNIT ALPHA"/>
    <property type="match status" value="1"/>
</dbReference>
<feature type="region of interest" description="Disordered" evidence="2">
    <location>
        <begin position="119"/>
        <end position="144"/>
    </location>
</feature>
<feature type="region of interest" description="Disordered" evidence="2">
    <location>
        <begin position="438"/>
        <end position="471"/>
    </location>
</feature>
<feature type="compositionally biased region" description="Polar residues" evidence="2">
    <location>
        <begin position="461"/>
        <end position="471"/>
    </location>
</feature>
<organism evidence="4 5">
    <name type="scientific">Eublepharis macularius</name>
    <name type="common">Leopard gecko</name>
    <name type="synonym">Cyrtodactylus macularius</name>
    <dbReference type="NCBI Taxonomy" id="481883"/>
    <lineage>
        <taxon>Eukaryota</taxon>
        <taxon>Metazoa</taxon>
        <taxon>Chordata</taxon>
        <taxon>Craniata</taxon>
        <taxon>Vertebrata</taxon>
        <taxon>Euteleostomi</taxon>
        <taxon>Lepidosauria</taxon>
        <taxon>Squamata</taxon>
        <taxon>Bifurcata</taxon>
        <taxon>Gekkota</taxon>
        <taxon>Eublepharidae</taxon>
        <taxon>Eublepharinae</taxon>
        <taxon>Eublepharis</taxon>
    </lineage>
</organism>
<dbReference type="RefSeq" id="XP_054844552.1">
    <property type="nucleotide sequence ID" value="XM_054988577.1"/>
</dbReference>
<accession>A0AA97JUY7</accession>
<feature type="compositionally biased region" description="Polar residues" evidence="2">
    <location>
        <begin position="305"/>
        <end position="315"/>
    </location>
</feature>
<gene>
    <name evidence="5" type="primary">LOC129335786</name>
</gene>
<feature type="transmembrane region" description="Helical" evidence="3">
    <location>
        <begin position="395"/>
        <end position="415"/>
    </location>
</feature>
<feature type="compositionally biased region" description="Polar residues" evidence="2">
    <location>
        <begin position="285"/>
        <end position="294"/>
    </location>
</feature>
<evidence type="ECO:0000313" key="5">
    <source>
        <dbReference type="RefSeq" id="XP_054844552.1"/>
    </source>
</evidence>
<dbReference type="Proteomes" id="UP001190640">
    <property type="component" value="Chromosome 9"/>
</dbReference>
<proteinExistence type="predicted"/>
<evidence type="ECO:0000256" key="3">
    <source>
        <dbReference type="SAM" id="Phobius"/>
    </source>
</evidence>
<dbReference type="KEGG" id="emc:129335786"/>
<keyword evidence="3" id="KW-0812">Transmembrane</keyword>
<evidence type="ECO:0000256" key="1">
    <source>
        <dbReference type="ARBA" id="ARBA00023157"/>
    </source>
</evidence>
<feature type="compositionally biased region" description="Polar residues" evidence="2">
    <location>
        <begin position="348"/>
        <end position="374"/>
    </location>
</feature>
<feature type="region of interest" description="Disordered" evidence="2">
    <location>
        <begin position="234"/>
        <end position="374"/>
    </location>
</feature>
<dbReference type="GO" id="GO:0042010">
    <property type="term" value="F:interleukin-15 receptor activity"/>
    <property type="evidence" value="ECO:0007669"/>
    <property type="project" value="InterPro"/>
</dbReference>
<feature type="compositionally biased region" description="Basic and acidic residues" evidence="2">
    <location>
        <begin position="31"/>
        <end position="46"/>
    </location>
</feature>
<name>A0AA97JUY7_EUBMA</name>
<protein>
    <submittedName>
        <fullName evidence="5">Uncharacterized protein LOC129335786</fullName>
    </submittedName>
</protein>
<keyword evidence="3" id="KW-1133">Transmembrane helix</keyword>
<dbReference type="Gene3D" id="2.20.28.230">
    <property type="match status" value="1"/>
</dbReference>
<keyword evidence="4" id="KW-1185">Reference proteome</keyword>
<dbReference type="InterPro" id="IPR035976">
    <property type="entry name" value="Sushi/SCR/CCP_sf"/>
</dbReference>
<dbReference type="GeneID" id="129335786"/>
<evidence type="ECO:0000313" key="4">
    <source>
        <dbReference type="Proteomes" id="UP001190640"/>
    </source>
</evidence>
<dbReference type="InterPro" id="IPR042372">
    <property type="entry name" value="IL15RA"/>
</dbReference>
<feature type="region of interest" description="Disordered" evidence="2">
    <location>
        <begin position="27"/>
        <end position="61"/>
    </location>
</feature>
<reference evidence="5" key="1">
    <citation type="submission" date="2025-08" db="UniProtKB">
        <authorList>
            <consortium name="RefSeq"/>
        </authorList>
    </citation>
    <scope>IDENTIFICATION</scope>
    <source>
        <tissue evidence="5">Blood</tissue>
    </source>
</reference>
<keyword evidence="3" id="KW-0472">Membrane</keyword>